<dbReference type="EMBL" id="JABXXO010000003">
    <property type="protein sequence ID" value="KAF7782460.1"/>
    <property type="molecule type" value="Genomic_DNA"/>
</dbReference>
<gene>
    <name evidence="5" type="ORF">Agabi119p4_1836</name>
</gene>
<evidence type="ECO:0000256" key="4">
    <source>
        <dbReference type="SAM" id="MobiDB-lite"/>
    </source>
</evidence>
<feature type="compositionally biased region" description="Basic and acidic residues" evidence="4">
    <location>
        <begin position="191"/>
        <end position="210"/>
    </location>
</feature>
<dbReference type="PANTHER" id="PTHR15346">
    <property type="entry name" value="DYNACTIN SUBUNIT"/>
    <property type="match status" value="1"/>
</dbReference>
<dbReference type="AlphaFoldDB" id="A0A8H7KJT4"/>
<reference evidence="5 6" key="1">
    <citation type="journal article" name="Sci. Rep.">
        <title>Telomere-to-telomere assembled and centromere annotated genomes of the two main subspecies of the button mushroom Agaricus bisporus reveal especially polymorphic chromosome ends.</title>
        <authorList>
            <person name="Sonnenberg A.S.M."/>
            <person name="Sedaghat-Telgerd N."/>
            <person name="Lavrijssen B."/>
            <person name="Ohm R.A."/>
            <person name="Hendrickx P.M."/>
            <person name="Scholtmeijer K."/>
            <person name="Baars J.J.P."/>
            <person name="van Peer A."/>
        </authorList>
    </citation>
    <scope>NUCLEOTIDE SEQUENCE [LARGE SCALE GENOMIC DNA]</scope>
    <source>
        <strain evidence="5 6">H119_p4</strain>
    </source>
</reference>
<protein>
    <submittedName>
        <fullName evidence="5">Uncharacterized protein</fullName>
    </submittedName>
</protein>
<dbReference type="Pfam" id="PF04912">
    <property type="entry name" value="Dynamitin"/>
    <property type="match status" value="1"/>
</dbReference>
<feature type="region of interest" description="Disordered" evidence="4">
    <location>
        <begin position="184"/>
        <end position="210"/>
    </location>
</feature>
<accession>A0A8H7KJT4</accession>
<evidence type="ECO:0000313" key="6">
    <source>
        <dbReference type="Proteomes" id="UP000629468"/>
    </source>
</evidence>
<comment type="caution">
    <text evidence="5">The sequence shown here is derived from an EMBL/GenBank/DDBJ whole genome shotgun (WGS) entry which is preliminary data.</text>
</comment>
<feature type="compositionally biased region" description="Polar residues" evidence="4">
    <location>
        <begin position="93"/>
        <end position="102"/>
    </location>
</feature>
<feature type="coiled-coil region" evidence="3">
    <location>
        <begin position="334"/>
        <end position="407"/>
    </location>
</feature>
<keyword evidence="3" id="KW-0175">Coiled coil</keyword>
<feature type="region of interest" description="Disordered" evidence="4">
    <location>
        <begin position="1"/>
        <end position="107"/>
    </location>
</feature>
<proteinExistence type="predicted"/>
<sequence>MNSNKYAGLPDIDSAPDIYETEDIVSAPQAPKDESSEDEATLNRGTTKKHVPPPSKEELDMTELIDPKEAGRRFRKAERKHRSRTTYVYPPSRDSSADSPTRSGVPRQLPLSHRLRALNSELISLETELADPANPLLQKEREEGNVDPGELIKELVNVRGRLDRIRKGHEGRGRLIGVVLGNDVQEPNSSTREEEEKMQNGSEEVRKGVEASKTRNLIELDKRVGGLEKLVGSSNAALDETSPLPLPLLPLVTRLNSQLALLTQPRHLDSISRRLKLLLSDLDRVSAAQQHRRQTMQNAGSGVSPIPEHLLPILSRLGPSLPQIPHILTRLRTLSALHTSASEFQATLEDLEKEHQKIHEALTELSGAVDTVENSLIENKAVIKDNVAGLEGRVDALLQRLEELGREHSDT</sequence>
<dbReference type="GO" id="GO:0005737">
    <property type="term" value="C:cytoplasm"/>
    <property type="evidence" value="ECO:0007669"/>
    <property type="project" value="UniProtKB-SubCell"/>
</dbReference>
<evidence type="ECO:0000256" key="1">
    <source>
        <dbReference type="ARBA" id="ARBA00004496"/>
    </source>
</evidence>
<dbReference type="GO" id="GO:0005869">
    <property type="term" value="C:dynactin complex"/>
    <property type="evidence" value="ECO:0007669"/>
    <property type="project" value="InterPro"/>
</dbReference>
<dbReference type="InterPro" id="IPR028133">
    <property type="entry name" value="Dynamitin"/>
</dbReference>
<name>A0A8H7KJT4_AGABI</name>
<keyword evidence="2" id="KW-0963">Cytoplasm</keyword>
<evidence type="ECO:0000313" key="5">
    <source>
        <dbReference type="EMBL" id="KAF7782460.1"/>
    </source>
</evidence>
<comment type="subcellular location">
    <subcellularLocation>
        <location evidence="1">Cytoplasm</location>
    </subcellularLocation>
</comment>
<organism evidence="5 6">
    <name type="scientific">Agaricus bisporus var. burnettii</name>
    <dbReference type="NCBI Taxonomy" id="192524"/>
    <lineage>
        <taxon>Eukaryota</taxon>
        <taxon>Fungi</taxon>
        <taxon>Dikarya</taxon>
        <taxon>Basidiomycota</taxon>
        <taxon>Agaricomycotina</taxon>
        <taxon>Agaricomycetes</taxon>
        <taxon>Agaricomycetidae</taxon>
        <taxon>Agaricales</taxon>
        <taxon>Agaricineae</taxon>
        <taxon>Agaricaceae</taxon>
        <taxon>Agaricus</taxon>
    </lineage>
</organism>
<evidence type="ECO:0000256" key="3">
    <source>
        <dbReference type="SAM" id="Coils"/>
    </source>
</evidence>
<dbReference type="GO" id="GO:0007017">
    <property type="term" value="P:microtubule-based process"/>
    <property type="evidence" value="ECO:0007669"/>
    <property type="project" value="InterPro"/>
</dbReference>
<feature type="compositionally biased region" description="Basic and acidic residues" evidence="4">
    <location>
        <begin position="55"/>
        <end position="72"/>
    </location>
</feature>
<feature type="compositionally biased region" description="Basic residues" evidence="4">
    <location>
        <begin position="73"/>
        <end position="84"/>
    </location>
</feature>
<dbReference type="Proteomes" id="UP000629468">
    <property type="component" value="Unassembled WGS sequence"/>
</dbReference>
<evidence type="ECO:0000256" key="2">
    <source>
        <dbReference type="ARBA" id="ARBA00022490"/>
    </source>
</evidence>